<dbReference type="EMBL" id="CAKOFQ010006682">
    <property type="protein sequence ID" value="CAH1959473.1"/>
    <property type="molecule type" value="Genomic_DNA"/>
</dbReference>
<gene>
    <name evidence="1" type="ORF">ACAOBT_LOCUS3192</name>
</gene>
<accession>A0A9P0JT06</accession>
<dbReference type="AlphaFoldDB" id="A0A9P0JT06"/>
<protein>
    <submittedName>
        <fullName evidence="1">Uncharacterized protein</fullName>
    </submittedName>
</protein>
<keyword evidence="2" id="KW-1185">Reference proteome</keyword>
<reference evidence="1" key="1">
    <citation type="submission" date="2022-03" db="EMBL/GenBank/DDBJ databases">
        <authorList>
            <person name="Sayadi A."/>
        </authorList>
    </citation>
    <scope>NUCLEOTIDE SEQUENCE</scope>
</reference>
<evidence type="ECO:0000313" key="1">
    <source>
        <dbReference type="EMBL" id="CAH1959473.1"/>
    </source>
</evidence>
<comment type="caution">
    <text evidence="1">The sequence shown here is derived from an EMBL/GenBank/DDBJ whole genome shotgun (WGS) entry which is preliminary data.</text>
</comment>
<sequence length="48" mass="6006">MKKLLTIQTELLRTKILFLRKKNFCRHIKMLRKEKKTRTLVYKRPTIF</sequence>
<evidence type="ECO:0000313" key="2">
    <source>
        <dbReference type="Proteomes" id="UP001152888"/>
    </source>
</evidence>
<proteinExistence type="predicted"/>
<organism evidence="1 2">
    <name type="scientific">Acanthoscelides obtectus</name>
    <name type="common">Bean weevil</name>
    <name type="synonym">Bruchus obtectus</name>
    <dbReference type="NCBI Taxonomy" id="200917"/>
    <lineage>
        <taxon>Eukaryota</taxon>
        <taxon>Metazoa</taxon>
        <taxon>Ecdysozoa</taxon>
        <taxon>Arthropoda</taxon>
        <taxon>Hexapoda</taxon>
        <taxon>Insecta</taxon>
        <taxon>Pterygota</taxon>
        <taxon>Neoptera</taxon>
        <taxon>Endopterygota</taxon>
        <taxon>Coleoptera</taxon>
        <taxon>Polyphaga</taxon>
        <taxon>Cucujiformia</taxon>
        <taxon>Chrysomeloidea</taxon>
        <taxon>Chrysomelidae</taxon>
        <taxon>Bruchinae</taxon>
        <taxon>Bruchini</taxon>
        <taxon>Acanthoscelides</taxon>
    </lineage>
</organism>
<name>A0A9P0JT06_ACAOB</name>
<dbReference type="Proteomes" id="UP001152888">
    <property type="component" value="Unassembled WGS sequence"/>
</dbReference>